<proteinExistence type="predicted"/>
<dbReference type="EMBL" id="JACHDE010000026">
    <property type="protein sequence ID" value="MBB5405053.1"/>
    <property type="molecule type" value="Genomic_DNA"/>
</dbReference>
<dbReference type="RefSeq" id="WP_184228626.1">
    <property type="nucleotide sequence ID" value="NZ_JACHDE010000026.1"/>
</dbReference>
<organism evidence="1 2">
    <name type="scientific">Paraburkholderia youngii</name>
    <dbReference type="NCBI Taxonomy" id="2782701"/>
    <lineage>
        <taxon>Bacteria</taxon>
        <taxon>Pseudomonadati</taxon>
        <taxon>Pseudomonadota</taxon>
        <taxon>Betaproteobacteria</taxon>
        <taxon>Burkholderiales</taxon>
        <taxon>Burkholderiaceae</taxon>
        <taxon>Paraburkholderia</taxon>
    </lineage>
</organism>
<dbReference type="AlphaFoldDB" id="A0A7W8LE99"/>
<comment type="caution">
    <text evidence="1">The sequence shown here is derived from an EMBL/GenBank/DDBJ whole genome shotgun (WGS) entry which is preliminary data.</text>
</comment>
<dbReference type="Proteomes" id="UP000592820">
    <property type="component" value="Unassembled WGS sequence"/>
</dbReference>
<evidence type="ECO:0000313" key="1">
    <source>
        <dbReference type="EMBL" id="MBB5405053.1"/>
    </source>
</evidence>
<sequence>MKKQIAAATVIGAMLALACLIWEQQSFAALHKHPTRVPANSLSPFDRQLRRA</sequence>
<protein>
    <submittedName>
        <fullName evidence="1">Uncharacterized protein</fullName>
    </submittedName>
</protein>
<accession>A0A7W8LE99</accession>
<reference evidence="1 2" key="1">
    <citation type="submission" date="2020-08" db="EMBL/GenBank/DDBJ databases">
        <title>Genomic Encyclopedia of Type Strains, Phase IV (KMG-V): Genome sequencing to study the core and pangenomes of soil and plant-associated prokaryotes.</title>
        <authorList>
            <person name="Whitman W."/>
        </authorList>
    </citation>
    <scope>NUCLEOTIDE SEQUENCE [LARGE SCALE GENOMIC DNA]</scope>
    <source>
        <strain evidence="1 2">JPY162</strain>
    </source>
</reference>
<evidence type="ECO:0000313" key="2">
    <source>
        <dbReference type="Proteomes" id="UP000592820"/>
    </source>
</evidence>
<dbReference type="PROSITE" id="PS51257">
    <property type="entry name" value="PROKAR_LIPOPROTEIN"/>
    <property type="match status" value="1"/>
</dbReference>
<name>A0A7W8LE99_9BURK</name>
<gene>
    <name evidence="1" type="ORF">HDG41_007149</name>
</gene>